<gene>
    <name evidence="1" type="ORF">HMPREF9439_00026</name>
</gene>
<evidence type="ECO:0000313" key="1">
    <source>
        <dbReference type="EMBL" id="EGG57934.1"/>
    </source>
</evidence>
<keyword evidence="2" id="KW-1185">Reference proteome</keyword>
<name>F3QGI7_9BURK</name>
<evidence type="ECO:0000313" key="2">
    <source>
        <dbReference type="Proteomes" id="UP000005156"/>
    </source>
</evidence>
<protein>
    <submittedName>
        <fullName evidence="1">Uncharacterized protein</fullName>
    </submittedName>
</protein>
<dbReference type="EMBL" id="AFBP01000002">
    <property type="protein sequence ID" value="EGG57934.1"/>
    <property type="molecule type" value="Genomic_DNA"/>
</dbReference>
<accession>F3QGI7</accession>
<reference evidence="1 2" key="1">
    <citation type="submission" date="2011-02" db="EMBL/GenBank/DDBJ databases">
        <authorList>
            <person name="Weinstock G."/>
            <person name="Sodergren E."/>
            <person name="Clifton S."/>
            <person name="Fulton L."/>
            <person name="Fulton B."/>
            <person name="Courtney L."/>
            <person name="Fronick C."/>
            <person name="Harrison M."/>
            <person name="Strong C."/>
            <person name="Farmer C."/>
            <person name="Delahaunty K."/>
            <person name="Markovic C."/>
            <person name="Hall O."/>
            <person name="Minx P."/>
            <person name="Tomlinson C."/>
            <person name="Mitreva M."/>
            <person name="Hou S."/>
            <person name="Chen J."/>
            <person name="Wollam A."/>
            <person name="Pepin K.H."/>
            <person name="Johnson M."/>
            <person name="Bhonagiri V."/>
            <person name="Zhang X."/>
            <person name="Suruliraj S."/>
            <person name="Warren W."/>
            <person name="Chinwalla A."/>
            <person name="Mardis E.R."/>
            <person name="Wilson R.K."/>
        </authorList>
    </citation>
    <scope>NUCLEOTIDE SEQUENCE [LARGE SCALE GENOMIC DNA]</scope>
    <source>
        <strain evidence="1 2">YIT 11859</strain>
    </source>
</reference>
<proteinExistence type="predicted"/>
<dbReference type="HOGENOM" id="CLU_3255229_0_0_4"/>
<sequence length="42" mass="4633">MAIARPDVAFSYNGRSKETLDFLVGIEDSDAQNSKKKLKTMG</sequence>
<dbReference type="Proteomes" id="UP000005156">
    <property type="component" value="Unassembled WGS sequence"/>
</dbReference>
<comment type="caution">
    <text evidence="1">The sequence shown here is derived from an EMBL/GenBank/DDBJ whole genome shotgun (WGS) entry which is preliminary data.</text>
</comment>
<dbReference type="AlphaFoldDB" id="F3QGI7"/>
<organism evidence="1 2">
    <name type="scientific">Parasutterella excrementihominis YIT 11859</name>
    <dbReference type="NCBI Taxonomy" id="762966"/>
    <lineage>
        <taxon>Bacteria</taxon>
        <taxon>Pseudomonadati</taxon>
        <taxon>Pseudomonadota</taxon>
        <taxon>Betaproteobacteria</taxon>
        <taxon>Burkholderiales</taxon>
        <taxon>Sutterellaceae</taxon>
        <taxon>Parasutterella</taxon>
    </lineage>
</organism>